<dbReference type="GeneID" id="40308885"/>
<feature type="region of interest" description="Disordered" evidence="3">
    <location>
        <begin position="470"/>
        <end position="524"/>
    </location>
</feature>
<sequence>MAEGGDPAPGVSSSPSDSPLSPVVPPLVSASPTLAEASDEAENSHLPFHSNPENGATVPMETHLESHSDEESEARHAAADSHAESQHSRYDARGSARIEEGERGDPARLSPRASGDDGAPEECFREAGGDETVETQMLGQAADEEWARRSVRACDSDSEDDGVASSCSGAPSCVDRDNKIRGWSGEQAENRGGFDAAANGVGRASDAEEAGKAADEDGKREDGDGMVCDWRGGERPQSHDAEGAAEQDKSGCQAGEEANPIRDDYGEATEAIHRDLTSTLPPDARRRVQAETEELGGKRMSSRQALRNRDAEEEERSPSDEEETGGEGREEKGAVDVELDDGRECRDHEPAPRLLRYHRSFGDPLPESPKRARVATRFPAYVDGFSTRFYESPFYRVDREDSSENADEPPDFFASSPPLFPPHYGSRDGFSFSGSAPLAGQGAATVPPPSPPLSPVLRYEEEIHKRIATASASLPVPVGSPSPAGASAAPEASTPRRGSAGCLGSPPDSARSASPSEASVGSEDSFARLVARASRTADRYPTALNEAELLPPFANATNRRVHQEILELRAKTNALNMRLAERADRSKLVAAHLRQLRAEAKTLEHILAARSQSVASERLLADLHQRHHGKIASERKQLQGELHALQERLLAVQAEARAGGAEMDAFKLKMNWNEDELQQWVAAERQKERDRLEVERLQREDEREVKQLNLQVEKLSAETSEKKRELHGRATDAQALQVQLQTTAKHFRTIQQDRLQVIEQWEAALEGMRQRDEAIKAAAARYDVAQEEVRKKLDQLAHLRSFSADQRAANADLAKELQQLEKKIEKVQHEFAQAKMRLVEIHEAGEEARSQLSAAASSAFRSKAEIAHLNSLLEGKRQALDALTHRRVQMKKRFENELANSQERDDGLQQAEAFCRQVEALCQSLEKQLKKGRDELFEAAQQHAAQETLQHTTQTEIRSSEAALKNLGTQLTRLDQERQRQQELLYAVEYQSQLMQRKVSRAAGVRGVAEKKELKAKIEKLETILADQTQQCQMLHSQMKRLESELRKSQRVLQTRQAAAASLASAVADLGVECEFFTREVHNTQREKELITVEQDTLKLDARRLREQLRAQTEALTEAENGKLQTQQTIEEEILKAEHRLEIAKTAARAVAEERHRLALETASRKAKIANLESKYAVIVQKIKQVDGDGGTERSQVYYIIKAGQEKAELQRIGDELDRRIRNAESEIRALALTLEQLRATNGRFKHALSEETGFVKNQRARRDELEKRVHDAHNAKFEKHQHLQGLRGELEAERARMQEAEKYFEVLVAQKQTALVALEALRHEVAGQHEKLRRAAERHRHTLKRARQNNILPPHAADAAAPRPASPSFALGFDPTTQTNVEMEPHLESLKHHLDALRRVMAYGQ</sequence>
<dbReference type="OrthoDB" id="333792at2759"/>
<dbReference type="STRING" id="94643.A0A2A9MMT1"/>
<proteinExistence type="predicted"/>
<dbReference type="GO" id="GO:0005930">
    <property type="term" value="C:axoneme"/>
    <property type="evidence" value="ECO:0007669"/>
    <property type="project" value="InterPro"/>
</dbReference>
<gene>
    <name evidence="4" type="ORF">BESB_039040</name>
</gene>
<reference evidence="4 5" key="1">
    <citation type="submission" date="2017-09" db="EMBL/GenBank/DDBJ databases">
        <title>Genome sequencing of Besnoitia besnoiti strain Bb-Ger1.</title>
        <authorList>
            <person name="Schares G."/>
            <person name="Venepally P."/>
            <person name="Lorenzi H.A."/>
        </authorList>
    </citation>
    <scope>NUCLEOTIDE SEQUENCE [LARGE SCALE GENOMIC DNA]</scope>
    <source>
        <strain evidence="4 5">Bb-Ger1</strain>
    </source>
</reference>
<dbReference type="GO" id="GO:0036159">
    <property type="term" value="P:inner dynein arm assembly"/>
    <property type="evidence" value="ECO:0007669"/>
    <property type="project" value="InterPro"/>
</dbReference>
<dbReference type="Proteomes" id="UP000224006">
    <property type="component" value="Chromosome II"/>
</dbReference>
<name>A0A2A9MMT1_BESBE</name>
<feature type="compositionally biased region" description="Low complexity" evidence="3">
    <location>
        <begin position="505"/>
        <end position="519"/>
    </location>
</feature>
<feature type="compositionally biased region" description="Basic and acidic residues" evidence="3">
    <location>
        <begin position="62"/>
        <end position="106"/>
    </location>
</feature>
<dbReference type="PANTHER" id="PTHR18962:SF0">
    <property type="entry name" value="COILED-COIL DOMAIN-CONTAINING PROTEIN 39"/>
    <property type="match status" value="1"/>
</dbReference>
<feature type="coiled-coil region" evidence="2">
    <location>
        <begin position="1011"/>
        <end position="1059"/>
    </location>
</feature>
<evidence type="ECO:0000313" key="4">
    <source>
        <dbReference type="EMBL" id="PFH37446.1"/>
    </source>
</evidence>
<evidence type="ECO:0000256" key="3">
    <source>
        <dbReference type="SAM" id="MobiDB-lite"/>
    </source>
</evidence>
<dbReference type="RefSeq" id="XP_029221455.1">
    <property type="nucleotide sequence ID" value="XM_029362490.1"/>
</dbReference>
<organism evidence="4 5">
    <name type="scientific">Besnoitia besnoiti</name>
    <name type="common">Apicomplexan protozoan</name>
    <dbReference type="NCBI Taxonomy" id="94643"/>
    <lineage>
        <taxon>Eukaryota</taxon>
        <taxon>Sar</taxon>
        <taxon>Alveolata</taxon>
        <taxon>Apicomplexa</taxon>
        <taxon>Conoidasida</taxon>
        <taxon>Coccidia</taxon>
        <taxon>Eucoccidiorida</taxon>
        <taxon>Eimeriorina</taxon>
        <taxon>Sarcocystidae</taxon>
        <taxon>Besnoitia</taxon>
    </lineage>
</organism>
<dbReference type="EMBL" id="NWUJ01000002">
    <property type="protein sequence ID" value="PFH37446.1"/>
    <property type="molecule type" value="Genomic_DNA"/>
</dbReference>
<feature type="compositionally biased region" description="Basic and acidic residues" evidence="3">
    <location>
        <begin position="231"/>
        <end position="249"/>
    </location>
</feature>
<dbReference type="Pfam" id="PF24161">
    <property type="entry name" value="CCDC39"/>
    <property type="match status" value="1"/>
</dbReference>
<feature type="compositionally biased region" description="Acidic residues" evidence="3">
    <location>
        <begin position="311"/>
        <end position="325"/>
    </location>
</feature>
<accession>A0A2A9MMT1</accession>
<feature type="compositionally biased region" description="Basic and acidic residues" evidence="3">
    <location>
        <begin position="145"/>
        <end position="155"/>
    </location>
</feature>
<evidence type="ECO:0000256" key="1">
    <source>
        <dbReference type="ARBA" id="ARBA00023054"/>
    </source>
</evidence>
<feature type="region of interest" description="Disordered" evidence="3">
    <location>
        <begin position="1"/>
        <end position="351"/>
    </location>
</feature>
<keyword evidence="1 2" id="KW-0175">Coiled coil</keyword>
<feature type="region of interest" description="Disordered" evidence="3">
    <location>
        <begin position="1338"/>
        <end position="1373"/>
    </location>
</feature>
<protein>
    <submittedName>
        <fullName evidence="4">Uncharacterized protein</fullName>
    </submittedName>
</protein>
<keyword evidence="5" id="KW-1185">Reference proteome</keyword>
<dbReference type="VEuPathDB" id="ToxoDB:BESB_039040"/>
<dbReference type="KEGG" id="bbes:BESB_039040"/>
<feature type="coiled-coil region" evidence="2">
    <location>
        <begin position="891"/>
        <end position="984"/>
    </location>
</feature>
<feature type="compositionally biased region" description="Low complexity" evidence="3">
    <location>
        <begin position="1354"/>
        <end position="1371"/>
    </location>
</feature>
<feature type="coiled-coil region" evidence="2">
    <location>
        <begin position="775"/>
        <end position="837"/>
    </location>
</feature>
<feature type="compositionally biased region" description="Basic and acidic residues" evidence="3">
    <location>
        <begin position="205"/>
        <end position="223"/>
    </location>
</feature>
<feature type="compositionally biased region" description="Low complexity" evidence="3">
    <location>
        <begin position="1"/>
        <end position="32"/>
    </location>
</feature>
<dbReference type="GO" id="GO:0003341">
    <property type="term" value="P:cilium movement"/>
    <property type="evidence" value="ECO:0007669"/>
    <property type="project" value="InterPro"/>
</dbReference>
<feature type="compositionally biased region" description="Low complexity" evidence="3">
    <location>
        <begin position="470"/>
        <end position="495"/>
    </location>
</feature>
<comment type="caution">
    <text evidence="4">The sequence shown here is derived from an EMBL/GenBank/DDBJ whole genome shotgun (WGS) entry which is preliminary data.</text>
</comment>
<dbReference type="GO" id="GO:0060285">
    <property type="term" value="P:cilium-dependent cell motility"/>
    <property type="evidence" value="ECO:0007669"/>
    <property type="project" value="TreeGrafter"/>
</dbReference>
<feature type="coiled-coil region" evidence="2">
    <location>
        <begin position="680"/>
        <end position="725"/>
    </location>
</feature>
<dbReference type="PANTHER" id="PTHR18962">
    <property type="entry name" value="COILED-COIL DOMAIN-CONTAINING PROTEIN 39"/>
    <property type="match status" value="1"/>
</dbReference>
<evidence type="ECO:0000256" key="2">
    <source>
        <dbReference type="SAM" id="Coils"/>
    </source>
</evidence>
<feature type="coiled-coil region" evidence="2">
    <location>
        <begin position="1095"/>
        <end position="1147"/>
    </location>
</feature>
<feature type="region of interest" description="Disordered" evidence="3">
    <location>
        <begin position="398"/>
        <end position="455"/>
    </location>
</feature>
<feature type="compositionally biased region" description="Basic residues" evidence="3">
    <location>
        <begin position="1338"/>
        <end position="1348"/>
    </location>
</feature>
<feature type="compositionally biased region" description="Basic and acidic residues" evidence="3">
    <location>
        <begin position="259"/>
        <end position="276"/>
    </location>
</feature>
<feature type="compositionally biased region" description="Basic and acidic residues" evidence="3">
    <location>
        <begin position="326"/>
        <end position="351"/>
    </location>
</feature>
<evidence type="ECO:0000313" key="5">
    <source>
        <dbReference type="Proteomes" id="UP000224006"/>
    </source>
</evidence>
<dbReference type="InterPro" id="IPR033290">
    <property type="entry name" value="CCDC39"/>
</dbReference>